<dbReference type="Gene3D" id="3.40.50.2000">
    <property type="entry name" value="Glycogen Phosphorylase B"/>
    <property type="match status" value="1"/>
</dbReference>
<dbReference type="PANTHER" id="PTHR48043:SF145">
    <property type="entry name" value="FI06409P-RELATED"/>
    <property type="match status" value="1"/>
</dbReference>
<sequence>LALIDTFFGFELPQSSAPNVQEIGPVLSEGYPPLTPELSDFINGHKRVLYVAFGTRFYTTIENNNKILQSFVEAINNKIIDGVVWALVETSKDNFSPTLGLTDGTQVQTLPILNNEHPHIHITKFAPQFAVLNHTNTKLFFSHGGAGSTHESLYTGTPMLVLPFGGDQMGNAQKLKKSAGIALLLNKHALDVNDILSKIDFLLNDEHIKKNSKRMKYLARINSNRKYKAADLIEYMLYSSGLDEYLDDDFLKEWIPAESRMGFIKANNLDVYGVLLIIIFTLIGIAFKLIKYITNSSSDGKKSKQE</sequence>
<dbReference type="PROSITE" id="PS00375">
    <property type="entry name" value="UDPGT"/>
    <property type="match status" value="1"/>
</dbReference>
<dbReference type="SUPFAM" id="SSF53756">
    <property type="entry name" value="UDP-Glycosyltransferase/glycogen phosphorylase"/>
    <property type="match status" value="1"/>
</dbReference>
<evidence type="ECO:0000256" key="4">
    <source>
        <dbReference type="SAM" id="Phobius"/>
    </source>
</evidence>
<comment type="similarity">
    <text evidence="3">Belongs to the UDP-glycosyltransferase family.</text>
</comment>
<dbReference type="Pfam" id="PF00201">
    <property type="entry name" value="UDPGT"/>
    <property type="match status" value="1"/>
</dbReference>
<dbReference type="AlphaFoldDB" id="A0A2P4QTS4"/>
<evidence type="ECO:0000313" key="6">
    <source>
        <dbReference type="Proteomes" id="UP000018888"/>
    </source>
</evidence>
<feature type="non-terminal residue" evidence="5">
    <location>
        <position position="1"/>
    </location>
</feature>
<reference evidence="5 6" key="2">
    <citation type="journal article" date="2018" name="New Phytol.">
        <title>High intraspecific genome diversity in the model arbuscular mycorrhizal symbiont Rhizophagus irregularis.</title>
        <authorList>
            <person name="Chen E.C.H."/>
            <person name="Morin E."/>
            <person name="Beaudet D."/>
            <person name="Noel J."/>
            <person name="Yildirir G."/>
            <person name="Ndikumana S."/>
            <person name="Charron P."/>
            <person name="St-Onge C."/>
            <person name="Giorgi J."/>
            <person name="Kruger M."/>
            <person name="Marton T."/>
            <person name="Ropars J."/>
            <person name="Grigoriev I.V."/>
            <person name="Hainaut M."/>
            <person name="Henrissat B."/>
            <person name="Roux C."/>
            <person name="Martin F."/>
            <person name="Corradi N."/>
        </authorList>
    </citation>
    <scope>NUCLEOTIDE SEQUENCE [LARGE SCALE GENOMIC DNA]</scope>
    <source>
        <strain evidence="5 6">DAOM 197198</strain>
    </source>
</reference>
<dbReference type="Proteomes" id="UP000018888">
    <property type="component" value="Unassembled WGS sequence"/>
</dbReference>
<proteinExistence type="inferred from homology"/>
<evidence type="ECO:0000256" key="1">
    <source>
        <dbReference type="ARBA" id="ARBA00022676"/>
    </source>
</evidence>
<keyword evidence="4" id="KW-0812">Transmembrane</keyword>
<evidence type="ECO:0000256" key="2">
    <source>
        <dbReference type="ARBA" id="ARBA00022679"/>
    </source>
</evidence>
<dbReference type="GO" id="GO:0008194">
    <property type="term" value="F:UDP-glycosyltransferase activity"/>
    <property type="evidence" value="ECO:0007669"/>
    <property type="project" value="InterPro"/>
</dbReference>
<keyword evidence="4" id="KW-1133">Transmembrane helix</keyword>
<accession>A0A2P4QTS4</accession>
<reference evidence="5 6" key="1">
    <citation type="journal article" date="2013" name="Proc. Natl. Acad. Sci. U.S.A.">
        <title>Genome of an arbuscular mycorrhizal fungus provides insight into the oldest plant symbiosis.</title>
        <authorList>
            <person name="Tisserant E."/>
            <person name="Malbreil M."/>
            <person name="Kuo A."/>
            <person name="Kohler A."/>
            <person name="Symeonidi A."/>
            <person name="Balestrini R."/>
            <person name="Charron P."/>
            <person name="Duensing N."/>
            <person name="Frei Dit Frey N."/>
            <person name="Gianinazzi-Pearson V."/>
            <person name="Gilbert L.B."/>
            <person name="Handa Y."/>
            <person name="Herr J.R."/>
            <person name="Hijri M."/>
            <person name="Koul R."/>
            <person name="Kawaguchi M."/>
            <person name="Krajinski F."/>
            <person name="Lammers P.J."/>
            <person name="Masclaux F.G."/>
            <person name="Murat C."/>
            <person name="Morin E."/>
            <person name="Ndikumana S."/>
            <person name="Pagni M."/>
            <person name="Petitpierre D."/>
            <person name="Requena N."/>
            <person name="Rosikiewicz P."/>
            <person name="Riley R."/>
            <person name="Saito K."/>
            <person name="San Clemente H."/>
            <person name="Shapiro H."/>
            <person name="van Tuinen D."/>
            <person name="Becard G."/>
            <person name="Bonfante P."/>
            <person name="Paszkowski U."/>
            <person name="Shachar-Hill Y.Y."/>
            <person name="Tuskan G.A."/>
            <person name="Young P.W."/>
            <person name="Sanders I.R."/>
            <person name="Henrissat B."/>
            <person name="Rensing S.A."/>
            <person name="Grigoriev I.V."/>
            <person name="Corradi N."/>
            <person name="Roux C."/>
            <person name="Martin F."/>
        </authorList>
    </citation>
    <scope>NUCLEOTIDE SEQUENCE [LARGE SCALE GENOMIC DNA]</scope>
    <source>
        <strain evidence="5 6">DAOM 197198</strain>
    </source>
</reference>
<dbReference type="EMBL" id="AUPC02000014">
    <property type="protein sequence ID" value="POG80958.1"/>
    <property type="molecule type" value="Genomic_DNA"/>
</dbReference>
<comment type="caution">
    <text evidence="5">The sequence shown here is derived from an EMBL/GenBank/DDBJ whole genome shotgun (WGS) entry which is preliminary data.</text>
</comment>
<keyword evidence="2 3" id="KW-0808">Transferase</keyword>
<dbReference type="InterPro" id="IPR050271">
    <property type="entry name" value="UDP-glycosyltransferase"/>
</dbReference>
<evidence type="ECO:0000313" key="5">
    <source>
        <dbReference type="EMBL" id="POG80958.1"/>
    </source>
</evidence>
<keyword evidence="6" id="KW-1185">Reference proteome</keyword>
<feature type="transmembrane region" description="Helical" evidence="4">
    <location>
        <begin position="271"/>
        <end position="294"/>
    </location>
</feature>
<name>A0A2P4QTS4_RHIID</name>
<dbReference type="InterPro" id="IPR035595">
    <property type="entry name" value="UDP_glycos_trans_CS"/>
</dbReference>
<protein>
    <submittedName>
        <fullName evidence="5">Glycosyltransferase family 1 protein</fullName>
    </submittedName>
</protein>
<evidence type="ECO:0000256" key="3">
    <source>
        <dbReference type="RuleBase" id="RU003718"/>
    </source>
</evidence>
<dbReference type="PANTHER" id="PTHR48043">
    <property type="entry name" value="EG:EG0003.4 PROTEIN-RELATED"/>
    <property type="match status" value="1"/>
</dbReference>
<keyword evidence="1 3" id="KW-0328">Glycosyltransferase</keyword>
<organism evidence="5 6">
    <name type="scientific">Rhizophagus irregularis (strain DAOM 181602 / DAOM 197198 / MUCL 43194)</name>
    <name type="common">Arbuscular mycorrhizal fungus</name>
    <name type="synonym">Glomus intraradices</name>
    <dbReference type="NCBI Taxonomy" id="747089"/>
    <lineage>
        <taxon>Eukaryota</taxon>
        <taxon>Fungi</taxon>
        <taxon>Fungi incertae sedis</taxon>
        <taxon>Mucoromycota</taxon>
        <taxon>Glomeromycotina</taxon>
        <taxon>Glomeromycetes</taxon>
        <taxon>Glomerales</taxon>
        <taxon>Glomeraceae</taxon>
        <taxon>Rhizophagus</taxon>
    </lineage>
</organism>
<dbReference type="InterPro" id="IPR002213">
    <property type="entry name" value="UDP_glucos_trans"/>
</dbReference>
<dbReference type="CDD" id="cd03784">
    <property type="entry name" value="GT1_Gtf-like"/>
    <property type="match status" value="1"/>
</dbReference>
<gene>
    <name evidence="5" type="ORF">GLOIN_2v1797787</name>
</gene>
<keyword evidence="4" id="KW-0472">Membrane</keyword>